<keyword evidence="6" id="KW-0732">Signal</keyword>
<gene>
    <name evidence="18" type="primary">TLR7</name>
</gene>
<dbReference type="GO" id="GO:0005886">
    <property type="term" value="C:plasma membrane"/>
    <property type="evidence" value="ECO:0007669"/>
    <property type="project" value="TreeGrafter"/>
</dbReference>
<keyword evidence="9" id="KW-0391">Immunity</keyword>
<dbReference type="Pfam" id="PF12799">
    <property type="entry name" value="LRR_4"/>
    <property type="match status" value="1"/>
</dbReference>
<dbReference type="PROSITE" id="PS50104">
    <property type="entry name" value="TIR"/>
    <property type="match status" value="1"/>
</dbReference>
<evidence type="ECO:0000313" key="19">
    <source>
        <dbReference type="Proteomes" id="UP000694569"/>
    </source>
</evidence>
<protein>
    <submittedName>
        <fullName evidence="18">Toll like receptor 7</fullName>
    </submittedName>
</protein>
<dbReference type="GO" id="GO:0045087">
    <property type="term" value="P:innate immune response"/>
    <property type="evidence" value="ECO:0007669"/>
    <property type="project" value="UniProtKB-KW"/>
</dbReference>
<evidence type="ECO:0000256" key="8">
    <source>
        <dbReference type="ARBA" id="ARBA00022753"/>
    </source>
</evidence>
<dbReference type="GO" id="GO:0038187">
    <property type="term" value="F:pattern recognition receptor activity"/>
    <property type="evidence" value="ECO:0007669"/>
    <property type="project" value="TreeGrafter"/>
</dbReference>
<accession>A0A8C5M2I8</accession>
<proteinExistence type="inferred from homology"/>
<dbReference type="FunFam" id="3.80.10.10:FF:000037">
    <property type="entry name" value="Toll-like receptor 7"/>
    <property type="match status" value="1"/>
</dbReference>
<evidence type="ECO:0000256" key="5">
    <source>
        <dbReference type="ARBA" id="ARBA00022692"/>
    </source>
</evidence>
<dbReference type="GO" id="GO:1902533">
    <property type="term" value="P:positive regulation of intracellular signal transduction"/>
    <property type="evidence" value="ECO:0007669"/>
    <property type="project" value="UniProtKB-ARBA"/>
</dbReference>
<evidence type="ECO:0000256" key="14">
    <source>
        <dbReference type="ARBA" id="ARBA00023198"/>
    </source>
</evidence>
<dbReference type="SMART" id="SM00365">
    <property type="entry name" value="LRR_SD22"/>
    <property type="match status" value="10"/>
</dbReference>
<keyword evidence="10 16" id="KW-1133">Transmembrane helix</keyword>
<dbReference type="GO" id="GO:0005768">
    <property type="term" value="C:endosome"/>
    <property type="evidence" value="ECO:0007669"/>
    <property type="project" value="UniProtKB-SubCell"/>
</dbReference>
<evidence type="ECO:0000256" key="7">
    <source>
        <dbReference type="ARBA" id="ARBA00022737"/>
    </source>
</evidence>
<dbReference type="OrthoDB" id="10006997at2759"/>
<evidence type="ECO:0000256" key="12">
    <source>
        <dbReference type="ARBA" id="ARBA00023170"/>
    </source>
</evidence>
<reference evidence="18" key="2">
    <citation type="submission" date="2025-09" db="UniProtKB">
        <authorList>
            <consortium name="Ensembl"/>
        </authorList>
    </citation>
    <scope>IDENTIFICATION</scope>
</reference>
<evidence type="ECO:0000259" key="17">
    <source>
        <dbReference type="PROSITE" id="PS50104"/>
    </source>
</evidence>
<dbReference type="PANTHER" id="PTHR47410">
    <property type="entry name" value="TOLL-LIKE RECEPTOR 7-RELATED"/>
    <property type="match status" value="1"/>
</dbReference>
<evidence type="ECO:0000256" key="13">
    <source>
        <dbReference type="ARBA" id="ARBA00023180"/>
    </source>
</evidence>
<comment type="similarity">
    <text evidence="2">Belongs to the Toll-like receptor family.</text>
</comment>
<dbReference type="Gene3D" id="3.40.50.10140">
    <property type="entry name" value="Toll/interleukin-1 receptor homology (TIR) domain"/>
    <property type="match status" value="1"/>
</dbReference>
<dbReference type="SMART" id="SM00082">
    <property type="entry name" value="LRRCT"/>
    <property type="match status" value="1"/>
</dbReference>
<dbReference type="PANTHER" id="PTHR47410:SF2">
    <property type="entry name" value="TOLL-LIKE RECEPTOR 7"/>
    <property type="match status" value="1"/>
</dbReference>
<comment type="subcellular location">
    <subcellularLocation>
        <location evidence="15">Endomembrane system</location>
        <topology evidence="15">Single-pass type I membrane protein</topology>
    </subcellularLocation>
    <subcellularLocation>
        <location evidence="1">Endosome</location>
    </subcellularLocation>
</comment>
<dbReference type="InterPro" id="IPR032675">
    <property type="entry name" value="LRR_dom_sf"/>
</dbReference>
<reference evidence="18" key="1">
    <citation type="submission" date="2025-08" db="UniProtKB">
        <authorList>
            <consortium name="Ensembl"/>
        </authorList>
    </citation>
    <scope>IDENTIFICATION</scope>
</reference>
<evidence type="ECO:0000256" key="9">
    <source>
        <dbReference type="ARBA" id="ARBA00022859"/>
    </source>
</evidence>
<keyword evidence="19" id="KW-1185">Reference proteome</keyword>
<evidence type="ECO:0000256" key="4">
    <source>
        <dbReference type="ARBA" id="ARBA00022614"/>
    </source>
</evidence>
<dbReference type="PROSITE" id="PS51450">
    <property type="entry name" value="LRR"/>
    <property type="match status" value="5"/>
</dbReference>
<evidence type="ECO:0000256" key="3">
    <source>
        <dbReference type="ARBA" id="ARBA00022588"/>
    </source>
</evidence>
<dbReference type="InterPro" id="IPR001611">
    <property type="entry name" value="Leu-rich_rpt"/>
</dbReference>
<dbReference type="Gene3D" id="3.80.10.10">
    <property type="entry name" value="Ribonuclease Inhibitor"/>
    <property type="match status" value="1"/>
</dbReference>
<feature type="domain" description="TIR" evidence="17">
    <location>
        <begin position="891"/>
        <end position="1035"/>
    </location>
</feature>
<organism evidence="18 19">
    <name type="scientific">Leptobrachium leishanense</name>
    <name type="common">Leishan spiny toad</name>
    <dbReference type="NCBI Taxonomy" id="445787"/>
    <lineage>
        <taxon>Eukaryota</taxon>
        <taxon>Metazoa</taxon>
        <taxon>Chordata</taxon>
        <taxon>Craniata</taxon>
        <taxon>Vertebrata</taxon>
        <taxon>Euteleostomi</taxon>
        <taxon>Amphibia</taxon>
        <taxon>Batrachia</taxon>
        <taxon>Anura</taxon>
        <taxon>Pelobatoidea</taxon>
        <taxon>Megophryidae</taxon>
        <taxon>Leptobrachium</taxon>
    </lineage>
</organism>
<dbReference type="SUPFAM" id="SSF52058">
    <property type="entry name" value="L domain-like"/>
    <property type="match status" value="3"/>
</dbReference>
<feature type="transmembrane region" description="Helical" evidence="16">
    <location>
        <begin position="844"/>
        <end position="869"/>
    </location>
</feature>
<evidence type="ECO:0000256" key="16">
    <source>
        <dbReference type="SAM" id="Phobius"/>
    </source>
</evidence>
<dbReference type="SMART" id="SM00255">
    <property type="entry name" value="TIR"/>
    <property type="match status" value="1"/>
</dbReference>
<evidence type="ECO:0000256" key="1">
    <source>
        <dbReference type="ARBA" id="ARBA00004177"/>
    </source>
</evidence>
<keyword evidence="5 16" id="KW-0812">Transmembrane</keyword>
<keyword evidence="8" id="KW-0967">Endosome</keyword>
<evidence type="ECO:0000313" key="18">
    <source>
        <dbReference type="Ensembl" id="ENSLLEP00000005761.1"/>
    </source>
</evidence>
<dbReference type="Proteomes" id="UP000694569">
    <property type="component" value="Unplaced"/>
</dbReference>
<dbReference type="GO" id="GO:0006954">
    <property type="term" value="P:inflammatory response"/>
    <property type="evidence" value="ECO:0007669"/>
    <property type="project" value="UniProtKB-KW"/>
</dbReference>
<keyword evidence="7" id="KW-0677">Repeat</keyword>
<dbReference type="SMART" id="SM00369">
    <property type="entry name" value="LRR_TYP"/>
    <property type="match status" value="13"/>
</dbReference>
<evidence type="ECO:0000256" key="10">
    <source>
        <dbReference type="ARBA" id="ARBA00022989"/>
    </source>
</evidence>
<keyword evidence="11 16" id="KW-0472">Membrane</keyword>
<dbReference type="Ensembl" id="ENSLLET00000006007.1">
    <property type="protein sequence ID" value="ENSLLEP00000005761.1"/>
    <property type="gene ID" value="ENSLLEG00000003647.1"/>
</dbReference>
<evidence type="ECO:0000256" key="2">
    <source>
        <dbReference type="ARBA" id="ARBA00009634"/>
    </source>
</evidence>
<dbReference type="InterPro" id="IPR035897">
    <property type="entry name" value="Toll_tir_struct_dom_sf"/>
</dbReference>
<keyword evidence="4" id="KW-0433">Leucine-rich repeat</keyword>
<dbReference type="Pfam" id="PF13855">
    <property type="entry name" value="LRR_8"/>
    <property type="match status" value="4"/>
</dbReference>
<dbReference type="GO" id="GO:0002224">
    <property type="term" value="P:toll-like receptor signaling pathway"/>
    <property type="evidence" value="ECO:0007669"/>
    <property type="project" value="TreeGrafter"/>
</dbReference>
<keyword evidence="3" id="KW-0399">Innate immunity</keyword>
<keyword evidence="12" id="KW-0675">Receptor</keyword>
<dbReference type="Pfam" id="PF01582">
    <property type="entry name" value="TIR"/>
    <property type="match status" value="1"/>
</dbReference>
<dbReference type="GO" id="GO:0051607">
    <property type="term" value="P:defense response to virus"/>
    <property type="evidence" value="ECO:0007669"/>
    <property type="project" value="TreeGrafter"/>
</dbReference>
<dbReference type="GO" id="GO:0007249">
    <property type="term" value="P:canonical NF-kappaB signal transduction"/>
    <property type="evidence" value="ECO:0007669"/>
    <property type="project" value="TreeGrafter"/>
</dbReference>
<dbReference type="InterPro" id="IPR025875">
    <property type="entry name" value="Leu-rich_rpt_4"/>
</dbReference>
<keyword evidence="13" id="KW-0325">Glycoprotein</keyword>
<keyword evidence="14" id="KW-0395">Inflammatory response</keyword>
<evidence type="ECO:0000256" key="15">
    <source>
        <dbReference type="ARBA" id="ARBA00046288"/>
    </source>
</evidence>
<evidence type="ECO:0000256" key="11">
    <source>
        <dbReference type="ARBA" id="ARBA00023136"/>
    </source>
</evidence>
<dbReference type="InterPro" id="IPR000157">
    <property type="entry name" value="TIR_dom"/>
</dbReference>
<name>A0A8C5M2I8_9ANUR</name>
<dbReference type="FunFam" id="3.40.50.10140:FF:000003">
    <property type="entry name" value="Toll-like receptor 7"/>
    <property type="match status" value="1"/>
</dbReference>
<dbReference type="GO" id="GO:0034154">
    <property type="term" value="P:toll-like receptor 7 signaling pathway"/>
    <property type="evidence" value="ECO:0007669"/>
    <property type="project" value="TreeGrafter"/>
</dbReference>
<sequence>MHVKIFPKVTSRVLFLHVFVFFILSKCMTAVWFPKSLPCDVIDHEKRATLFVDCSDRRLTSIPEGIPSNVTNLTLTINHIPKISPESFAHLKDLVEIDFRCNCVPIMLGPKDRICTQRLFIEDGSFSSMHNLRSLYLDGNQLAKIPKGLPPNLILLSLEANNIFSLQKQNFSDITNIEMLYLGQNCYYRNPCNVSFSIDKEAFTDLRNLTILSVKSNNLSYVPLGLPTTLRELYLYNNGIHSIKEFDFQNLQNLEILDLSGNCPRCYNSPFPCTPCKDGAPLDIHEDAFASLKNLRVLRLHSNSLRTVSQLWFTKTKNLQVLDLSQNFLASEIQNAKFLRLIPRLKELDFSFNFELQVYSKELHLSEAFSSLLSLETLRIRGYVFQELNTGNLSPLFTLQNLTVLDLGTNFIRTADFTSFRKIPSLNTIILSNNKISPSGGSNSAACSAYSSFPGQYSNRGLNEIHYFGYDENARHCKSKVKEEFIFDLFLNEDCHAYGKALDLSQNNFFFVRSDDFMDLSFLKCLNLSGNAISQTLNGTEFSTLRNLKYLDFSNNRVDLLYQDAFRELTELEVLDLSYNKHYFLAEGITHMLNFTANLKHLKKLMMNWNEISTAANNEMVSQSLQTLEFKGNSLNILWHDGDKRYVNFFKKLSKLSKLDISYNSLSFIGLDVFEGMPPNLIELNLTGNNLIVFDWGSLHLLKNLQVLDLSDNSLTTVPRELANCTNSIKKLILHNNQIKTLTPHFLRDVVQLKNLDLSDNKIEIIDQSSFPENVLDNLDWLVLQGNPFKCTCDAIWLVSWINRTKVAIPNLVTDVICDGPGAHKGKSLVLLDLYTCRQNNYDVILYSIFTSFIMCLLITCISCHLFYWDFWYVCHLLKAMVRDYKRLPNYCYDAFIVYDSKDSAVSDWVFKELVNVIEEQGEKMCNLCLEERDWIPGMAFLESLTESVQNSRKTVFVLTNKYITTGHFKTTFYLAHQRLIEDGTDVVILIFLEEVLERSRYLRLRRRLCRNSVLYWPSNPKSHKYFWHCLKTALESDNQMAYDKLFIERI</sequence>
<dbReference type="GeneTree" id="ENSGT00940000159771"/>
<dbReference type="SUPFAM" id="SSF52200">
    <property type="entry name" value="Toll/Interleukin receptor TIR domain"/>
    <property type="match status" value="1"/>
</dbReference>
<dbReference type="GO" id="GO:0032755">
    <property type="term" value="P:positive regulation of interleukin-6 production"/>
    <property type="evidence" value="ECO:0007669"/>
    <property type="project" value="TreeGrafter"/>
</dbReference>
<dbReference type="AlphaFoldDB" id="A0A8C5M2I8"/>
<evidence type="ECO:0000256" key="6">
    <source>
        <dbReference type="ARBA" id="ARBA00022729"/>
    </source>
</evidence>
<dbReference type="InterPro" id="IPR003591">
    <property type="entry name" value="Leu-rich_rpt_typical-subtyp"/>
</dbReference>
<dbReference type="InterPro" id="IPR000483">
    <property type="entry name" value="Cys-rich_flank_reg_C"/>
</dbReference>